<keyword evidence="3 5" id="KW-0548">Nucleotidyltransferase</keyword>
<dbReference type="NCBIfam" id="NF002383">
    <property type="entry name" value="PRK01392.1"/>
    <property type="match status" value="1"/>
</dbReference>
<dbReference type="InterPro" id="IPR005551">
    <property type="entry name" value="CitX"/>
</dbReference>
<protein>
    <recommendedName>
        <fullName evidence="1">citrate lyase holo-[acyl-carrier protein] synthase</fullName>
        <ecNumber evidence="1">2.7.7.61</ecNumber>
    </recommendedName>
</protein>
<dbReference type="NCBIfam" id="TIGR03124">
    <property type="entry name" value="citrate_citX"/>
    <property type="match status" value="1"/>
</dbReference>
<reference evidence="5" key="1">
    <citation type="submission" date="2022-07" db="EMBL/GenBank/DDBJ databases">
        <authorList>
            <person name="Jung M.-Y."/>
            <person name="Lee M."/>
        </authorList>
    </citation>
    <scope>NUCLEOTIDE SEQUENCE</scope>
    <source>
        <strain evidence="5">S8</strain>
    </source>
</reference>
<dbReference type="RefSeq" id="WP_256945494.1">
    <property type="nucleotide sequence ID" value="NZ_JANHNZ010000007.1"/>
</dbReference>
<dbReference type="EC" id="2.7.7.61" evidence="1"/>
<reference evidence="5" key="2">
    <citation type="journal article" date="2023" name="Curr. Microbiol.">
        <title>Granulicatella seriolae sp. nov., a Novel Facultative Anaerobe Isolated from Yellowtail Marine Fish.</title>
        <authorList>
            <person name="Lee M."/>
            <person name="Choi Y.J."/>
            <person name="Farooq A."/>
            <person name="Jeong J.B."/>
            <person name="Jung M.Y."/>
        </authorList>
    </citation>
    <scope>NUCLEOTIDE SEQUENCE</scope>
    <source>
        <strain evidence="5">S8</strain>
    </source>
</reference>
<evidence type="ECO:0000313" key="5">
    <source>
        <dbReference type="EMBL" id="MCQ9210381.1"/>
    </source>
</evidence>
<dbReference type="GO" id="GO:0016829">
    <property type="term" value="F:lyase activity"/>
    <property type="evidence" value="ECO:0007669"/>
    <property type="project" value="UniProtKB-KW"/>
</dbReference>
<keyword evidence="6" id="KW-1185">Reference proteome</keyword>
<reference evidence="5" key="3">
    <citation type="journal article" date="2023" name="Microbiol. Resour. Announc.">
        <title>Draft Genome Sequence of Granulicatella sp. Strain S8, Isolated from a Marine Fish, Seriola quinqueradiata.</title>
        <authorList>
            <person name="Lee M."/>
            <person name="Farooq A."/>
            <person name="Jeong J.B."/>
            <person name="Jung M.Y."/>
        </authorList>
    </citation>
    <scope>NUCLEOTIDE SEQUENCE</scope>
    <source>
        <strain evidence="5">S8</strain>
    </source>
</reference>
<evidence type="ECO:0000256" key="3">
    <source>
        <dbReference type="ARBA" id="ARBA00022695"/>
    </source>
</evidence>
<evidence type="ECO:0000313" key="6">
    <source>
        <dbReference type="Proteomes" id="UP001059480"/>
    </source>
</evidence>
<sequence>MLINLFDGPQVNLMDMLAARERRQERQLELLSKAPDKSLISIGLNIPGPVKTSKGLEKIFKQVLVLLLQELEKSGIDVIESHILDEDTGNQAFLVVESPALDLKKITVKVEQANPLGRLVDMDVLYLEKGQLELVSRSDLGMEPRQCYICQDNAKNCARSRKHSIEEIRNHIETIAGQDLLL</sequence>
<dbReference type="Pfam" id="PF03802">
    <property type="entry name" value="CitX"/>
    <property type="match status" value="1"/>
</dbReference>
<keyword evidence="2 5" id="KW-0808">Transferase</keyword>
<evidence type="ECO:0000256" key="4">
    <source>
        <dbReference type="ARBA" id="ARBA00048574"/>
    </source>
</evidence>
<evidence type="ECO:0000256" key="2">
    <source>
        <dbReference type="ARBA" id="ARBA00022679"/>
    </source>
</evidence>
<organism evidence="5 6">
    <name type="scientific">Granulicatella seriolae</name>
    <dbReference type="NCBI Taxonomy" id="2967226"/>
    <lineage>
        <taxon>Bacteria</taxon>
        <taxon>Bacillati</taxon>
        <taxon>Bacillota</taxon>
        <taxon>Bacilli</taxon>
        <taxon>Lactobacillales</taxon>
        <taxon>Carnobacteriaceae</taxon>
        <taxon>Granulicatella</taxon>
    </lineage>
</organism>
<keyword evidence="5" id="KW-0456">Lyase</keyword>
<dbReference type="GO" id="GO:0050519">
    <property type="term" value="F:holo-citrate lyase synthase activity"/>
    <property type="evidence" value="ECO:0007669"/>
    <property type="project" value="UniProtKB-EC"/>
</dbReference>
<proteinExistence type="predicted"/>
<dbReference type="Proteomes" id="UP001059480">
    <property type="component" value="Unassembled WGS sequence"/>
</dbReference>
<name>A0ABT1WPH4_9LACT</name>
<accession>A0ABT1WPH4</accession>
<evidence type="ECO:0000256" key="1">
    <source>
        <dbReference type="ARBA" id="ARBA00012524"/>
    </source>
</evidence>
<comment type="catalytic activity">
    <reaction evidence="4">
        <text>apo-[citrate lyase ACP] + 2'-(5''-triphospho-alpha-D-ribosyl)-3'-dephospho-CoA = holo-[citrate lyase ACP] + diphosphate</text>
        <dbReference type="Rhea" id="RHEA:16333"/>
        <dbReference type="Rhea" id="RHEA-COMP:10157"/>
        <dbReference type="Rhea" id="RHEA-COMP:10158"/>
        <dbReference type="ChEBI" id="CHEBI:29999"/>
        <dbReference type="ChEBI" id="CHEBI:33019"/>
        <dbReference type="ChEBI" id="CHEBI:61378"/>
        <dbReference type="ChEBI" id="CHEBI:82683"/>
        <dbReference type="EC" id="2.7.7.61"/>
    </reaction>
</comment>
<dbReference type="EMBL" id="JANHNZ010000007">
    <property type="protein sequence ID" value="MCQ9210381.1"/>
    <property type="molecule type" value="Genomic_DNA"/>
</dbReference>
<comment type="caution">
    <text evidence="5">The sequence shown here is derived from an EMBL/GenBank/DDBJ whole genome shotgun (WGS) entry which is preliminary data.</text>
</comment>
<gene>
    <name evidence="5" type="primary">citX</name>
    <name evidence="5" type="ORF">NPA36_07435</name>
</gene>